<feature type="transmembrane region" description="Helical" evidence="2">
    <location>
        <begin position="980"/>
        <end position="1005"/>
    </location>
</feature>
<dbReference type="Gene3D" id="3.30.70.1320">
    <property type="entry name" value="Multidrug efflux transporter AcrB pore domain like"/>
    <property type="match status" value="1"/>
</dbReference>
<gene>
    <name evidence="3" type="ORF">N6Q81_10300</name>
</gene>
<keyword evidence="4" id="KW-1185">Reference proteome</keyword>
<dbReference type="PANTHER" id="PTHR32063:SF0">
    <property type="entry name" value="SWARMING MOTILITY PROTEIN SWRC"/>
    <property type="match status" value="1"/>
</dbReference>
<evidence type="ECO:0000256" key="2">
    <source>
        <dbReference type="SAM" id="Phobius"/>
    </source>
</evidence>
<dbReference type="InterPro" id="IPR001036">
    <property type="entry name" value="Acrflvin-R"/>
</dbReference>
<keyword evidence="2" id="KW-0472">Membrane</keyword>
<feature type="transmembrane region" description="Helical" evidence="2">
    <location>
        <begin position="845"/>
        <end position="868"/>
    </location>
</feature>
<evidence type="ECO:0000313" key="3">
    <source>
        <dbReference type="EMBL" id="UXI78407.1"/>
    </source>
</evidence>
<dbReference type="Gene3D" id="3.30.70.1430">
    <property type="entry name" value="Multidrug efflux transporter AcrB pore domain"/>
    <property type="match status" value="2"/>
</dbReference>
<dbReference type="RefSeq" id="WP_261698841.1">
    <property type="nucleotide sequence ID" value="NZ_CP104697.1"/>
</dbReference>
<feature type="transmembrane region" description="Helical" evidence="2">
    <location>
        <begin position="462"/>
        <end position="489"/>
    </location>
</feature>
<feature type="transmembrane region" description="Helical" evidence="2">
    <location>
        <begin position="950"/>
        <end position="968"/>
    </location>
</feature>
<dbReference type="PANTHER" id="PTHR32063">
    <property type="match status" value="1"/>
</dbReference>
<keyword evidence="2" id="KW-0812">Transmembrane</keyword>
<dbReference type="PRINTS" id="PR00702">
    <property type="entry name" value="ACRIFLAVINRP"/>
</dbReference>
<feature type="transmembrane region" description="Helical" evidence="2">
    <location>
        <begin position="359"/>
        <end position="377"/>
    </location>
</feature>
<evidence type="ECO:0000256" key="1">
    <source>
        <dbReference type="SAM" id="MobiDB-lite"/>
    </source>
</evidence>
<feature type="transmembrane region" description="Helical" evidence="2">
    <location>
        <begin position="901"/>
        <end position="922"/>
    </location>
</feature>
<reference evidence="3" key="1">
    <citation type="submission" date="2022-09" db="EMBL/GenBank/DDBJ databases">
        <title>Streptomyces vinaceusdrappus strain AC-40.</title>
        <authorList>
            <person name="Sedeek A.M."/>
            <person name="Salah I."/>
            <person name="Kamel H.L."/>
            <person name="Soltan M.A."/>
            <person name="Elsayed T.R."/>
        </authorList>
    </citation>
    <scope>NUCLEOTIDE SEQUENCE</scope>
    <source>
        <strain evidence="3">AC-40</strain>
    </source>
</reference>
<evidence type="ECO:0000313" key="4">
    <source>
        <dbReference type="Proteomes" id="UP001064390"/>
    </source>
</evidence>
<dbReference type="SUPFAM" id="SSF82866">
    <property type="entry name" value="Multidrug efflux transporter AcrB transmembrane domain"/>
    <property type="match status" value="2"/>
</dbReference>
<accession>A0ABY6BRK0</accession>
<feature type="transmembrane region" description="Helical" evidence="2">
    <location>
        <begin position="430"/>
        <end position="450"/>
    </location>
</feature>
<protein>
    <submittedName>
        <fullName evidence="3">Efflux RND transporter permease subunit</fullName>
    </submittedName>
</protein>
<dbReference type="SUPFAM" id="SSF82693">
    <property type="entry name" value="Multidrug efflux transporter AcrB pore domain, PN1, PN2, PC1 and PC2 subdomains"/>
    <property type="match status" value="3"/>
</dbReference>
<organism evidence="3 4">
    <name type="scientific">Streptomyces vinaceusdrappus</name>
    <dbReference type="NCBI Taxonomy" id="67376"/>
    <lineage>
        <taxon>Bacteria</taxon>
        <taxon>Bacillati</taxon>
        <taxon>Actinomycetota</taxon>
        <taxon>Actinomycetes</taxon>
        <taxon>Kitasatosporales</taxon>
        <taxon>Streptomycetaceae</taxon>
        <taxon>Streptomyces</taxon>
        <taxon>Streptomyces rochei group</taxon>
    </lineage>
</organism>
<dbReference type="EMBL" id="CP104697">
    <property type="protein sequence ID" value="UXI78407.1"/>
    <property type="molecule type" value="Genomic_DNA"/>
</dbReference>
<dbReference type="SUPFAM" id="SSF82714">
    <property type="entry name" value="Multidrug efflux transporter AcrB TolC docking domain, DN and DC subdomains"/>
    <property type="match status" value="1"/>
</dbReference>
<dbReference type="Gene3D" id="3.30.70.1440">
    <property type="entry name" value="Multidrug efflux transporter AcrB pore domain"/>
    <property type="match status" value="1"/>
</dbReference>
<feature type="region of interest" description="Disordered" evidence="1">
    <location>
        <begin position="1014"/>
        <end position="1037"/>
    </location>
</feature>
<feature type="transmembrane region" description="Helical" evidence="2">
    <location>
        <begin position="383"/>
        <end position="409"/>
    </location>
</feature>
<dbReference type="Pfam" id="PF00873">
    <property type="entry name" value="ACR_tran"/>
    <property type="match status" value="1"/>
</dbReference>
<proteinExistence type="predicted"/>
<feature type="transmembrane region" description="Helical" evidence="2">
    <location>
        <begin position="333"/>
        <end position="352"/>
    </location>
</feature>
<dbReference type="InterPro" id="IPR027463">
    <property type="entry name" value="AcrB_DN_DC_subdom"/>
</dbReference>
<dbReference type="Gene3D" id="3.30.2090.10">
    <property type="entry name" value="Multidrug efflux transporter AcrB TolC docking domain, DN and DC subdomains"/>
    <property type="match status" value="2"/>
</dbReference>
<dbReference type="Proteomes" id="UP001064390">
    <property type="component" value="Chromosome"/>
</dbReference>
<dbReference type="Gene3D" id="1.20.1640.10">
    <property type="entry name" value="Multidrug efflux transporter AcrB transmembrane domain"/>
    <property type="match status" value="2"/>
</dbReference>
<feature type="transmembrane region" description="Helical" evidence="2">
    <location>
        <begin position="875"/>
        <end position="895"/>
    </location>
</feature>
<sequence>MSWLSRFSLAQRALIGLMSIVALVFGAIAIPQLKQQLLPTIELPMVSVLAPYQGASPDVVEKQVVEPIEDSLEAVDGISGITATASEGNAVIMASFDYGNGTQQLVADVQQAVNRARAQLPDDVDPQVVSGSTDDIPTVVLAVTSDKDQQALADQLDKTVVSELKDIDGVAQVTVDGVRDVQVTVTPDPAKLARAGVTPQTLAQSLQAGGATVPAGSFDEAGANRTVQVGGGFTSLRQIQDLMVTGEGVKKPVRLGDVATVKEEEAKADSLTRTNGEPSLAVAVTMDHDGSAVAISKAVEDKLPDLREQLGSGATLTVVSDQGPAVSKAIEGLTTEGALGLLFAVVIILVFLASVRSTLVTAVSIPLSVVLALIVLWTRDLSLNMLTLGALTIAIGRVVDDSIVVLENIKRHLGYGEERQEAILKAVREVAGAVTSSTLTTVAVFLPIGLVGGMVGELFGSFSLTVTAALLASLLVSLTVVPVLSYWFLRPPKGTPEDAAEARRLAEEKEARSGLQRLYVPVLRFATRRRLTSVAIAVVVLLGTFGMAPLLKTNFFDQGDQKVLSIKQELKPGTSLGATNAQAEKVEKLLGDTEGVKDFQVTIGSSGFMAAFGGGTDTNQASYQLMLEDSADAEDVQEHIEDGLAKLDGIGTTTVAAGDGFGSQDLSVVVKAADAKVLREASEKVRETVAGLDDVTDVTSDLAQSVPRISVKAGPKAAEAGFTDQTLGAVVAQAVRGTPAAKATLEDTERDVVIRSAQPATTMAELKALNLGPVELGDIATVQLVDGPVSMTRIDGQRAATITAKPTGDNTGAVGTELQSKIDALDLPAGATAEIGGVTADQDEAFVNLGLAMLAAVAIVFMLLVGTFRSLAQPLILLVSIPFAATGAIGLLLATGTPMGVPAMIGMLMLIGIVVTNAIVLIDLINQYRGQGYGVVEAVIEGGRHRLRPILMTALATIFALLPMALGVTGEGGFIAQPLAVVVIGGLITSTLLTLLLVPTLYAMLELRKERRAKKRAAKKGLPEQPKPSQDPEPAQV</sequence>
<feature type="transmembrane region" description="Helical" evidence="2">
    <location>
        <begin position="531"/>
        <end position="551"/>
    </location>
</feature>
<name>A0ABY6BRK0_9ACTN</name>
<keyword evidence="2" id="KW-1133">Transmembrane helix</keyword>